<dbReference type="KEGG" id="ppr:PBPRA2079"/>
<evidence type="ECO:0000256" key="6">
    <source>
        <dbReference type="ARBA" id="ARBA00023235"/>
    </source>
</evidence>
<keyword evidence="6 8" id="KW-0413">Isomerase</keyword>
<feature type="active site" description="Proton donor" evidence="9">
    <location>
        <position position="192"/>
    </location>
</feature>
<evidence type="ECO:0000256" key="1">
    <source>
        <dbReference type="ARBA" id="ARBA00001614"/>
    </source>
</evidence>
<feature type="binding site" evidence="11">
    <location>
        <begin position="192"/>
        <end position="194"/>
    </location>
    <ligand>
        <name>beta-D-galactose</name>
        <dbReference type="ChEBI" id="CHEBI:27667"/>
    </ligand>
</feature>
<dbReference type="eggNOG" id="COG2017">
    <property type="taxonomic scope" value="Bacteria"/>
</dbReference>
<dbReference type="GO" id="GO:0033499">
    <property type="term" value="P:galactose catabolic process via UDP-galactose, Leloir pathway"/>
    <property type="evidence" value="ECO:0007669"/>
    <property type="project" value="TreeGrafter"/>
</dbReference>
<keyword evidence="7 8" id="KW-0119">Carbohydrate metabolism</keyword>
<keyword evidence="13" id="KW-1185">Reference proteome</keyword>
<name>Q6LQE5_PHOPR</name>
<dbReference type="EMBL" id="CR378669">
    <property type="protein sequence ID" value="CAG20481.1"/>
    <property type="molecule type" value="Genomic_DNA"/>
</dbReference>
<dbReference type="NCBIfam" id="TIGR02636">
    <property type="entry name" value="galM_Leloir"/>
    <property type="match status" value="1"/>
</dbReference>
<dbReference type="GO" id="GO:0006006">
    <property type="term" value="P:glucose metabolic process"/>
    <property type="evidence" value="ECO:0007669"/>
    <property type="project" value="TreeGrafter"/>
</dbReference>
<evidence type="ECO:0000313" key="12">
    <source>
        <dbReference type="EMBL" id="CAG20481.1"/>
    </source>
</evidence>
<comment type="pathway">
    <text evidence="2 8">Carbohydrate metabolism; hexose metabolism.</text>
</comment>
<dbReference type="InterPro" id="IPR011013">
    <property type="entry name" value="Gal_mutarotase_sf_dom"/>
</dbReference>
<dbReference type="InterPro" id="IPR014718">
    <property type="entry name" value="GH-type_carb-bd"/>
</dbReference>
<evidence type="ECO:0000256" key="11">
    <source>
        <dbReference type="PIRSR" id="PIRSR005096-3"/>
    </source>
</evidence>
<evidence type="ECO:0000256" key="7">
    <source>
        <dbReference type="ARBA" id="ARBA00023277"/>
    </source>
</evidence>
<feature type="active site" description="Proton acceptor" evidence="9">
    <location>
        <position position="329"/>
    </location>
</feature>
<evidence type="ECO:0000256" key="10">
    <source>
        <dbReference type="PIRSR" id="PIRSR005096-2"/>
    </source>
</evidence>
<evidence type="ECO:0000256" key="2">
    <source>
        <dbReference type="ARBA" id="ARBA00005028"/>
    </source>
</evidence>
<dbReference type="GO" id="GO:0004034">
    <property type="term" value="F:aldose 1-epimerase activity"/>
    <property type="evidence" value="ECO:0007669"/>
    <property type="project" value="UniProtKB-EC"/>
</dbReference>
<dbReference type="SUPFAM" id="SSF74650">
    <property type="entry name" value="Galactose mutarotase-like"/>
    <property type="match status" value="1"/>
</dbReference>
<dbReference type="UniPathway" id="UPA00242"/>
<dbReference type="GO" id="GO:0005737">
    <property type="term" value="C:cytoplasm"/>
    <property type="evidence" value="ECO:0007669"/>
    <property type="project" value="TreeGrafter"/>
</dbReference>
<evidence type="ECO:0000313" key="13">
    <source>
        <dbReference type="Proteomes" id="UP000000593"/>
    </source>
</evidence>
<dbReference type="Proteomes" id="UP000000593">
    <property type="component" value="Chromosome 1"/>
</dbReference>
<sequence>MMSNTLHQSMTQDIAFDGSPAKIFTLTNSNGMSVSFMDIGATWLSCCVDLGETTREVLLGVATMKQHQQQQAYLGATVGRYANRIESGRFVINGETHQVLTNQAGNCLHGGPDSFTHRRWLVEGLVEELVEGVVEESREQTIVFTLESPDGDQGFPGKVNASVSYTLTNKNEVVIAYSATTDKACPINLTNHAYFNLLGADAQSDCLGHSLTMNASQYLPSDESGIPVGALKEVQGTSFDFMQSKELKQDFMADRDQQLAAGYDHSFLLETECHQGHATAASVTSPDGKLRLELQTTKPAIQLYTGNYLAGCPNREGGEYVNHAGFALETQFLPDSPNHPEWQQPSCIVQPEQTYKHQTTYRFSVV</sequence>
<dbReference type="Pfam" id="PF01263">
    <property type="entry name" value="Aldose_epim"/>
    <property type="match status" value="1"/>
</dbReference>
<feature type="binding site" evidence="11">
    <location>
        <begin position="83"/>
        <end position="84"/>
    </location>
    <ligand>
        <name>beta-D-galactose</name>
        <dbReference type="ChEBI" id="CHEBI:27667"/>
    </ligand>
</feature>
<dbReference type="InterPro" id="IPR015443">
    <property type="entry name" value="Aldose_1-epimerase"/>
</dbReference>
<dbReference type="Gene3D" id="2.70.98.10">
    <property type="match status" value="1"/>
</dbReference>
<dbReference type="NCBIfam" id="NF008277">
    <property type="entry name" value="PRK11055.1"/>
    <property type="match status" value="1"/>
</dbReference>
<evidence type="ECO:0000256" key="5">
    <source>
        <dbReference type="ARBA" id="ARBA00014165"/>
    </source>
</evidence>
<reference evidence="13" key="1">
    <citation type="journal article" date="2005" name="Science">
        <title>Life at depth: Photobacterium profundum genome sequence and expression analysis.</title>
        <authorList>
            <person name="Vezzi A."/>
            <person name="Campanaro S."/>
            <person name="D'Angelo M."/>
            <person name="Simonato F."/>
            <person name="Vitulo N."/>
            <person name="Lauro F.M."/>
            <person name="Cestaro A."/>
            <person name="Malacrida G."/>
            <person name="Simionati B."/>
            <person name="Cannata N."/>
            <person name="Romualdi C."/>
            <person name="Bartlett D.H."/>
            <person name="Valle G."/>
        </authorList>
    </citation>
    <scope>NUCLEOTIDE SEQUENCE [LARGE SCALE GENOMIC DNA]</scope>
    <source>
        <strain evidence="13">ATCC BAA-1253 / SS9</strain>
    </source>
</reference>
<dbReference type="InterPro" id="IPR047215">
    <property type="entry name" value="Galactose_mutarotase-like"/>
</dbReference>
<proteinExistence type="inferred from homology"/>
<evidence type="ECO:0000256" key="9">
    <source>
        <dbReference type="PIRSR" id="PIRSR005096-1"/>
    </source>
</evidence>
<gene>
    <name evidence="12" type="primary">GALM</name>
    <name evidence="12" type="ordered locus">PBPRA2079</name>
</gene>
<comment type="similarity">
    <text evidence="3 8">Belongs to the aldose epimerase family.</text>
</comment>
<feature type="binding site" evidence="10">
    <location>
        <position position="264"/>
    </location>
    <ligand>
        <name>beta-D-galactose</name>
        <dbReference type="ChEBI" id="CHEBI:27667"/>
    </ligand>
</feature>
<dbReference type="GO" id="GO:0030246">
    <property type="term" value="F:carbohydrate binding"/>
    <property type="evidence" value="ECO:0007669"/>
    <property type="project" value="InterPro"/>
</dbReference>
<dbReference type="STRING" id="298386.PBPRA2079"/>
<evidence type="ECO:0000256" key="3">
    <source>
        <dbReference type="ARBA" id="ARBA00006206"/>
    </source>
</evidence>
<accession>Q6LQE5</accession>
<dbReference type="InterPro" id="IPR013458">
    <property type="entry name" value="Ald_epimerase_bac"/>
</dbReference>
<comment type="catalytic activity">
    <reaction evidence="1 8">
        <text>alpha-D-glucose = beta-D-glucose</text>
        <dbReference type="Rhea" id="RHEA:10264"/>
        <dbReference type="ChEBI" id="CHEBI:15903"/>
        <dbReference type="ChEBI" id="CHEBI:17925"/>
        <dbReference type="EC" id="5.1.3.3"/>
    </reaction>
</comment>
<dbReference type="CDD" id="cd09019">
    <property type="entry name" value="galactose_mutarotase_like"/>
    <property type="match status" value="1"/>
</dbReference>
<dbReference type="PANTHER" id="PTHR10091:SF0">
    <property type="entry name" value="GALACTOSE MUTAROTASE"/>
    <property type="match status" value="1"/>
</dbReference>
<dbReference type="EC" id="5.1.3.3" evidence="4 8"/>
<dbReference type="InterPro" id="IPR008183">
    <property type="entry name" value="Aldose_1/G6P_1-epimerase"/>
</dbReference>
<protein>
    <recommendedName>
        <fullName evidence="5 8">Aldose 1-epimerase</fullName>
        <ecNumber evidence="4 8">5.1.3.3</ecNumber>
    </recommendedName>
</protein>
<evidence type="ECO:0000256" key="4">
    <source>
        <dbReference type="ARBA" id="ARBA00013185"/>
    </source>
</evidence>
<dbReference type="PIRSF" id="PIRSF005096">
    <property type="entry name" value="GALM"/>
    <property type="match status" value="1"/>
</dbReference>
<organism evidence="12 13">
    <name type="scientific">Photobacterium profundum (strain SS9)</name>
    <dbReference type="NCBI Taxonomy" id="298386"/>
    <lineage>
        <taxon>Bacteria</taxon>
        <taxon>Pseudomonadati</taxon>
        <taxon>Pseudomonadota</taxon>
        <taxon>Gammaproteobacteria</taxon>
        <taxon>Vibrionales</taxon>
        <taxon>Vibrionaceae</taxon>
        <taxon>Photobacterium</taxon>
    </lineage>
</organism>
<dbReference type="InterPro" id="IPR018052">
    <property type="entry name" value="Ald1_epimerase_CS"/>
</dbReference>
<evidence type="ECO:0000256" key="8">
    <source>
        <dbReference type="PIRNR" id="PIRNR005096"/>
    </source>
</evidence>
<dbReference type="PROSITE" id="PS00545">
    <property type="entry name" value="ALDOSE_1_EPIMERASE"/>
    <property type="match status" value="1"/>
</dbReference>
<dbReference type="PANTHER" id="PTHR10091">
    <property type="entry name" value="ALDOSE-1-EPIMERASE"/>
    <property type="match status" value="1"/>
</dbReference>
<dbReference type="HOGENOM" id="CLU_031753_1_0_6"/>
<dbReference type="AlphaFoldDB" id="Q6LQE5"/>